<dbReference type="RefSeq" id="WP_092505993.1">
    <property type="nucleotide sequence ID" value="NZ_FOEH01000007.1"/>
</dbReference>
<reference evidence="2 3" key="1">
    <citation type="submission" date="2016-10" db="EMBL/GenBank/DDBJ databases">
        <authorList>
            <person name="Varghese N."/>
            <person name="Submissions S."/>
        </authorList>
    </citation>
    <scope>NUCLEOTIDE SEQUENCE [LARGE SCALE GENOMIC DNA]</scope>
    <source>
        <strain evidence="2 3">CGMCC 1.7734</strain>
    </source>
</reference>
<dbReference type="PANTHER" id="PTHR43072:SF52">
    <property type="entry name" value="GCN5-RELATED N-ACETYLTRANSFERASE"/>
    <property type="match status" value="1"/>
</dbReference>
<dbReference type="InterPro" id="IPR000182">
    <property type="entry name" value="GNAT_dom"/>
</dbReference>
<dbReference type="PROSITE" id="PS51186">
    <property type="entry name" value="GNAT"/>
    <property type="match status" value="1"/>
</dbReference>
<evidence type="ECO:0000259" key="1">
    <source>
        <dbReference type="PROSITE" id="PS51186"/>
    </source>
</evidence>
<evidence type="ECO:0000313" key="3">
    <source>
        <dbReference type="Proteomes" id="UP000198733"/>
    </source>
</evidence>
<dbReference type="PIRSF" id="PIRSF037663">
    <property type="entry name" value="Acetyltransf_GNAT_prd"/>
    <property type="match status" value="1"/>
</dbReference>
<dbReference type="Pfam" id="PF00583">
    <property type="entry name" value="Acetyltransf_1"/>
    <property type="match status" value="1"/>
</dbReference>
<sequence>MIVREIKTSDAEKLSHLTQQVEGNSEYMLWEAGERNSLPAQQRKMIESIEEEGNSTILVAETGNKLVGFLMAFGGKARRNKHSAYIVIGILKEYRGQGIGSKLFEELERWALCNNIHRLELTVVTQNESGLSLYRKMGFTTEGTKKHLLFIDGDFVDEYYMSKLL</sequence>
<dbReference type="CDD" id="cd04301">
    <property type="entry name" value="NAT_SF"/>
    <property type="match status" value="1"/>
</dbReference>
<dbReference type="PANTHER" id="PTHR43072">
    <property type="entry name" value="N-ACETYLTRANSFERASE"/>
    <property type="match status" value="1"/>
</dbReference>
<dbReference type="SUPFAM" id="SSF55729">
    <property type="entry name" value="Acyl-CoA N-acyltransferases (Nat)"/>
    <property type="match status" value="1"/>
</dbReference>
<accession>A0A1H9JPM5</accession>
<dbReference type="InterPro" id="IPR016181">
    <property type="entry name" value="Acyl_CoA_acyltransferase"/>
</dbReference>
<keyword evidence="3" id="KW-1185">Reference proteome</keyword>
<gene>
    <name evidence="2" type="ORF">SAMN05216232_3582</name>
</gene>
<feature type="domain" description="N-acetyltransferase" evidence="1">
    <location>
        <begin position="1"/>
        <end position="165"/>
    </location>
</feature>
<name>A0A1H9JPM5_9BACI</name>
<organism evidence="2 3">
    <name type="scientific">Virgibacillus subterraneus</name>
    <dbReference type="NCBI Taxonomy" id="621109"/>
    <lineage>
        <taxon>Bacteria</taxon>
        <taxon>Bacillati</taxon>
        <taxon>Bacillota</taxon>
        <taxon>Bacilli</taxon>
        <taxon>Bacillales</taxon>
        <taxon>Bacillaceae</taxon>
        <taxon>Virgibacillus</taxon>
    </lineage>
</organism>
<evidence type="ECO:0000313" key="2">
    <source>
        <dbReference type="EMBL" id="SEQ88881.1"/>
    </source>
</evidence>
<dbReference type="EMBL" id="FOEH01000007">
    <property type="protein sequence ID" value="SEQ88881.1"/>
    <property type="molecule type" value="Genomic_DNA"/>
</dbReference>
<proteinExistence type="predicted"/>
<protein>
    <submittedName>
        <fullName evidence="2">Protein N-acetyltransferase, RimJ/RimL family</fullName>
    </submittedName>
</protein>
<dbReference type="Gene3D" id="3.40.630.30">
    <property type="match status" value="1"/>
</dbReference>
<dbReference type="InterPro" id="IPR017255">
    <property type="entry name" value="AcTrfase_GNAT_prd"/>
</dbReference>
<dbReference type="Proteomes" id="UP000198733">
    <property type="component" value="Unassembled WGS sequence"/>
</dbReference>
<comment type="caution">
    <text evidence="2">The sequence shown here is derived from an EMBL/GenBank/DDBJ whole genome shotgun (WGS) entry which is preliminary data.</text>
</comment>